<dbReference type="OrthoDB" id="771064at2"/>
<name>A0A096D2H1_9BACT</name>
<evidence type="ECO:0000313" key="2">
    <source>
        <dbReference type="EMBL" id="KGF51714.1"/>
    </source>
</evidence>
<comment type="caution">
    <text evidence="2">The sequence shown here is derived from an EMBL/GenBank/DDBJ whole genome shotgun (WGS) entry which is preliminary data.</text>
</comment>
<dbReference type="RefSeq" id="WP_026302397.1">
    <property type="nucleotide sequence ID" value="NZ_JRNU01000025.1"/>
</dbReference>
<dbReference type="Pfam" id="PF20508">
    <property type="entry name" value="DUF6734"/>
    <property type="match status" value="1"/>
</dbReference>
<evidence type="ECO:0000259" key="1">
    <source>
        <dbReference type="Pfam" id="PF20508"/>
    </source>
</evidence>
<sequence length="544" mass="64518">MSYCISRHGILANMYESRRNSIIADNQKLLYTMNYIQTFYPQGKPVLENGYGWLRPEYNLMSWALSCLQLRKIYDHVDLYTDNMGKNILIDELGLPYNKVYTDFNEYDQIDQHLWALPKIYTYSKQQNPFLHIDGDVYLFDKLPEKFNQSELIAQNMEYSSKYYLDTMVQLKRHFTYIPEVVKSDFNSDKSFLAVNAGILGGNDVIFFKNYTKEAYTYIKRNQKHLKEIDADKFNVFFEQHLFYALAHKACKKVSLLFEDLENSYGYTHLADFLEINNRVKYIHLLGNFKRDEDLCLQMAITLRNLYPEYYYRICRLYHRKHLPFCITTPEINSCSIEEYHQICLNAYHGNKISNTQHHVADASKEMELLTRTEIGRQHPEKLDKFADDVNKICKKFCHLSKEFVYGRDLECMSWQDKASRGDRITISKEACIITSSYNWGGKLNQLRRSSIEYYERVNFDLEGEYYCIVVPELLAKGYQIHDIDDVELCIFEELHEPKTLEELLDSCTKYFDDEIIRKNYLKYEIFIGTLIKRLISIKAIHSI</sequence>
<proteinExistence type="predicted"/>
<organism evidence="2 3">
    <name type="scientific">Prevotella amnii DNF00058</name>
    <dbReference type="NCBI Taxonomy" id="1401066"/>
    <lineage>
        <taxon>Bacteria</taxon>
        <taxon>Pseudomonadati</taxon>
        <taxon>Bacteroidota</taxon>
        <taxon>Bacteroidia</taxon>
        <taxon>Bacteroidales</taxon>
        <taxon>Prevotellaceae</taxon>
        <taxon>Prevotella</taxon>
    </lineage>
</organism>
<reference evidence="2 3" key="1">
    <citation type="submission" date="2014-07" db="EMBL/GenBank/DDBJ databases">
        <authorList>
            <person name="McCorrison J."/>
            <person name="Sanka R."/>
            <person name="Torralba M."/>
            <person name="Gillis M."/>
            <person name="Haft D.H."/>
            <person name="Methe B."/>
            <person name="Sutton G."/>
            <person name="Nelson K.E."/>
        </authorList>
    </citation>
    <scope>NUCLEOTIDE SEQUENCE [LARGE SCALE GENOMIC DNA]</scope>
    <source>
        <strain evidence="2 3">DNF00058</strain>
    </source>
</reference>
<gene>
    <name evidence="2" type="ORF">HMPREF9302_06165</name>
</gene>
<evidence type="ECO:0000313" key="3">
    <source>
        <dbReference type="Proteomes" id="UP000029614"/>
    </source>
</evidence>
<keyword evidence="3" id="KW-1185">Reference proteome</keyword>
<feature type="domain" description="DUF6734" evidence="1">
    <location>
        <begin position="33"/>
        <end position="316"/>
    </location>
</feature>
<dbReference type="Proteomes" id="UP000029614">
    <property type="component" value="Unassembled WGS sequence"/>
</dbReference>
<accession>A0A096D2H1</accession>
<protein>
    <recommendedName>
        <fullName evidence="1">DUF6734 domain-containing protein</fullName>
    </recommendedName>
</protein>
<dbReference type="InterPro" id="IPR046621">
    <property type="entry name" value="DUF6734"/>
</dbReference>
<dbReference type="EMBL" id="JRNU01000025">
    <property type="protein sequence ID" value="KGF51714.1"/>
    <property type="molecule type" value="Genomic_DNA"/>
</dbReference>
<dbReference type="AlphaFoldDB" id="A0A096D2H1"/>